<protein>
    <submittedName>
        <fullName evidence="2">ABC transporter</fullName>
    </submittedName>
</protein>
<dbReference type="EMBL" id="CP120374">
    <property type="protein sequence ID" value="WEX91343.1"/>
    <property type="molecule type" value="Genomic_DNA"/>
</dbReference>
<reference evidence="2 3" key="1">
    <citation type="submission" date="2023-03" db="EMBL/GenBank/DDBJ databases">
        <authorList>
            <person name="Kaur S."/>
            <person name="Espinosa-Saiz D."/>
            <person name="Velazquez E."/>
            <person name="Menendez E."/>
            <person name="diCenzo G.C."/>
        </authorList>
    </citation>
    <scope>NUCLEOTIDE SEQUENCE [LARGE SCALE GENOMIC DNA]</scope>
    <source>
        <strain evidence="2 3">LMG 24692</strain>
    </source>
</reference>
<evidence type="ECO:0000313" key="3">
    <source>
        <dbReference type="Proteomes" id="UP001229355"/>
    </source>
</evidence>
<evidence type="ECO:0000313" key="2">
    <source>
        <dbReference type="EMBL" id="WEX91343.1"/>
    </source>
</evidence>
<accession>A0ABY8DMA2</accession>
<proteinExistence type="predicted"/>
<dbReference type="RefSeq" id="WP_280663307.1">
    <property type="nucleotide sequence ID" value="NZ_CP120374.1"/>
</dbReference>
<evidence type="ECO:0000256" key="1">
    <source>
        <dbReference type="SAM" id="MobiDB-lite"/>
    </source>
</evidence>
<feature type="region of interest" description="Disordered" evidence="1">
    <location>
        <begin position="23"/>
        <end position="45"/>
    </location>
</feature>
<gene>
    <name evidence="2" type="ORF">PZN02_005616</name>
</gene>
<sequence>MSRILIVMIALFSVASLSACGTIGKGKGKAPPPAAPVEQAPPVFK</sequence>
<organism evidence="2 3">
    <name type="scientific">Sinorhizobium garamanticum</name>
    <dbReference type="NCBI Taxonomy" id="680247"/>
    <lineage>
        <taxon>Bacteria</taxon>
        <taxon>Pseudomonadati</taxon>
        <taxon>Pseudomonadota</taxon>
        <taxon>Alphaproteobacteria</taxon>
        <taxon>Hyphomicrobiales</taxon>
        <taxon>Rhizobiaceae</taxon>
        <taxon>Sinorhizobium/Ensifer group</taxon>
        <taxon>Sinorhizobium</taxon>
    </lineage>
</organism>
<keyword evidence="3" id="KW-1185">Reference proteome</keyword>
<name>A0ABY8DMA2_9HYPH</name>
<dbReference type="Proteomes" id="UP001229355">
    <property type="component" value="Chromosome 2"/>
</dbReference>
<feature type="compositionally biased region" description="Low complexity" evidence="1">
    <location>
        <begin position="36"/>
        <end position="45"/>
    </location>
</feature>
<dbReference type="PROSITE" id="PS51257">
    <property type="entry name" value="PROKAR_LIPOPROTEIN"/>
    <property type="match status" value="1"/>
</dbReference>